<feature type="region of interest" description="Disordered" evidence="6">
    <location>
        <begin position="1"/>
        <end position="78"/>
    </location>
</feature>
<dbReference type="SMART" id="SM01156">
    <property type="entry name" value="DUF1716"/>
    <property type="match status" value="1"/>
</dbReference>
<evidence type="ECO:0000256" key="3">
    <source>
        <dbReference type="ARBA" id="ARBA00022737"/>
    </source>
</evidence>
<reference evidence="8 9" key="1">
    <citation type="journal article" date="2012" name="PLoS Pathog.">
        <title>Diverse lifestyles and strategies of plant pathogenesis encoded in the genomes of eighteen Dothideomycetes fungi.</title>
        <authorList>
            <person name="Ohm R.A."/>
            <person name="Feau N."/>
            <person name="Henrissat B."/>
            <person name="Schoch C.L."/>
            <person name="Horwitz B.A."/>
            <person name="Barry K.W."/>
            <person name="Condon B.J."/>
            <person name="Copeland A.C."/>
            <person name="Dhillon B."/>
            <person name="Glaser F."/>
            <person name="Hesse C.N."/>
            <person name="Kosti I."/>
            <person name="LaButti K."/>
            <person name="Lindquist E.A."/>
            <person name="Lucas S."/>
            <person name="Salamov A.A."/>
            <person name="Bradshaw R.E."/>
            <person name="Ciuffetti L."/>
            <person name="Hamelin R.C."/>
            <person name="Kema G.H.J."/>
            <person name="Lawrence C."/>
            <person name="Scott J.A."/>
            <person name="Spatafora J.W."/>
            <person name="Turgeon B.G."/>
            <person name="de Wit P.J.G.M."/>
            <person name="Zhong S."/>
            <person name="Goodwin S.B."/>
            <person name="Grigoriev I.V."/>
        </authorList>
    </citation>
    <scope>NUCLEOTIDE SEQUENCE [LARGE SCALE GENOMIC DNA]</scope>
    <source>
        <strain evidence="8 9">UAMH 10762</strain>
    </source>
</reference>
<dbReference type="FunFam" id="1.25.10.10:FF:001136">
    <property type="entry name" value="Beta-catenin-like protein 1"/>
    <property type="match status" value="1"/>
</dbReference>
<dbReference type="Gene3D" id="1.25.10.10">
    <property type="entry name" value="Leucine-rich Repeat Variant"/>
    <property type="match status" value="1"/>
</dbReference>
<evidence type="ECO:0000313" key="9">
    <source>
        <dbReference type="Proteomes" id="UP000011761"/>
    </source>
</evidence>
<feature type="compositionally biased region" description="Acidic residues" evidence="6">
    <location>
        <begin position="55"/>
        <end position="77"/>
    </location>
</feature>
<comment type="subcellular location">
    <subcellularLocation>
        <location evidence="1">Nucleus</location>
    </subcellularLocation>
</comment>
<keyword evidence="3" id="KW-0677">Repeat</keyword>
<dbReference type="InterPro" id="IPR011989">
    <property type="entry name" value="ARM-like"/>
</dbReference>
<accession>M2MZH4</accession>
<dbReference type="Proteomes" id="UP000011761">
    <property type="component" value="Unassembled WGS sequence"/>
</dbReference>
<keyword evidence="5" id="KW-0539">Nucleus</keyword>
<organism evidence="8 9">
    <name type="scientific">Baudoinia panamericana (strain UAMH 10762)</name>
    <name type="common">Angels' share fungus</name>
    <name type="synonym">Baudoinia compniacensis (strain UAMH 10762)</name>
    <dbReference type="NCBI Taxonomy" id="717646"/>
    <lineage>
        <taxon>Eukaryota</taxon>
        <taxon>Fungi</taxon>
        <taxon>Dikarya</taxon>
        <taxon>Ascomycota</taxon>
        <taxon>Pezizomycotina</taxon>
        <taxon>Dothideomycetes</taxon>
        <taxon>Dothideomycetidae</taxon>
        <taxon>Mycosphaerellales</taxon>
        <taxon>Teratosphaeriaceae</taxon>
        <taxon>Baudoinia</taxon>
    </lineage>
</organism>
<feature type="compositionally biased region" description="Polar residues" evidence="6">
    <location>
        <begin position="34"/>
        <end position="43"/>
    </location>
</feature>
<dbReference type="RefSeq" id="XP_007680907.1">
    <property type="nucleotide sequence ID" value="XM_007682717.1"/>
</dbReference>
<name>M2MZH4_BAUPA</name>
<evidence type="ECO:0000313" key="8">
    <source>
        <dbReference type="EMBL" id="EMC91740.1"/>
    </source>
</evidence>
<protein>
    <recommendedName>
        <fullName evidence="7">Beta-catenin-like protein 1 N-terminal domain-containing protein</fullName>
    </recommendedName>
</protein>
<evidence type="ECO:0000256" key="4">
    <source>
        <dbReference type="ARBA" id="ARBA00023054"/>
    </source>
</evidence>
<dbReference type="OMA" id="TDWREQE"/>
<evidence type="ECO:0000256" key="6">
    <source>
        <dbReference type="SAM" id="MobiDB-lite"/>
    </source>
</evidence>
<dbReference type="InterPro" id="IPR016024">
    <property type="entry name" value="ARM-type_fold"/>
</dbReference>
<dbReference type="HOGENOM" id="CLU_017098_0_0_1"/>
<dbReference type="STRING" id="717646.M2MZH4"/>
<dbReference type="InterPro" id="IPR013180">
    <property type="entry name" value="CTNNBL1_N"/>
</dbReference>
<keyword evidence="9" id="KW-1185">Reference proteome</keyword>
<dbReference type="Pfam" id="PF08216">
    <property type="entry name" value="CTNNBL"/>
    <property type="match status" value="1"/>
</dbReference>
<evidence type="ECO:0000259" key="7">
    <source>
        <dbReference type="SMART" id="SM01156"/>
    </source>
</evidence>
<dbReference type="PANTHER" id="PTHR14978">
    <property type="entry name" value="BETA-CATENIN-LIKE PROTEIN 1 NUCLEAR ASSOCIATED PROTEIN"/>
    <property type="match status" value="1"/>
</dbReference>
<dbReference type="GO" id="GO:0010467">
    <property type="term" value="P:gene expression"/>
    <property type="evidence" value="ECO:0007669"/>
    <property type="project" value="UniProtKB-ARBA"/>
</dbReference>
<dbReference type="OrthoDB" id="1898821at2759"/>
<sequence>MASIDELFKKPNLPTGSLKRKLEIPDAQEAYKSTKINGHSSPNGRHANGGVPVEDVADDGEVEAGPDLPPEDGEEEERFFGGGVTKDAAEALEYLDQHDGGEDLVEEKIDSSWLRRLANTFEKKVTKNAELRARYETEPQKFMASEADLDAEIKSWSLLSEHPTLYPEFAQSEALPQLVGLLAHENTDIAIAAIEIVSELLDEDVQAEQEDWDALVASLLDADLLQLLMSNLTRLDEDNEADRSGVYHSLSVLESLAGQQSVAERIGHVNVLLWLCNRLNRREDSITQNKQYAAEVLQVLLQSSSLLRVRLASEVDGVDLFLQLLAAYRKRDPPKGSTEEEYAENLFDALTCVVDEPLGKTKLLEAEGVELMLIMLKDGNFSKLRALRLVDHACGGNGKASVEVCEKLVDAAGLKTVFRMFMKKTDGATLEHIVGIFASLLRLLPGESAARIRTLAKFAEKGHEKVSKLVDLRQSYARRVGTVDKEIRGERAAMSAGEVEQRNDEWFSRRLEGGLYVLQTLDIILAWLYAEDPSAKSIITKLVGVETVSDSLREQMAELGPAAEGVDGDTQEMLRTLVDCLQ</sequence>
<dbReference type="PANTHER" id="PTHR14978:SF0">
    <property type="entry name" value="BETA-CATENIN-LIKE PROTEIN 1"/>
    <property type="match status" value="1"/>
</dbReference>
<evidence type="ECO:0000256" key="5">
    <source>
        <dbReference type="ARBA" id="ARBA00023242"/>
    </source>
</evidence>
<evidence type="ECO:0000256" key="2">
    <source>
        <dbReference type="ARBA" id="ARBA00022553"/>
    </source>
</evidence>
<dbReference type="InterPro" id="IPR039678">
    <property type="entry name" value="CTNNBL1"/>
</dbReference>
<dbReference type="AlphaFoldDB" id="M2MZH4"/>
<dbReference type="EMBL" id="KB445563">
    <property type="protein sequence ID" value="EMC91740.1"/>
    <property type="molecule type" value="Genomic_DNA"/>
</dbReference>
<dbReference type="GO" id="GO:0005681">
    <property type="term" value="C:spliceosomal complex"/>
    <property type="evidence" value="ECO:0007669"/>
    <property type="project" value="TreeGrafter"/>
</dbReference>
<dbReference type="SUPFAM" id="SSF48371">
    <property type="entry name" value="ARM repeat"/>
    <property type="match status" value="1"/>
</dbReference>
<dbReference type="KEGG" id="bcom:BAUCODRAFT_38875"/>
<dbReference type="GeneID" id="19113653"/>
<keyword evidence="4" id="KW-0175">Coiled coil</keyword>
<evidence type="ECO:0000256" key="1">
    <source>
        <dbReference type="ARBA" id="ARBA00004123"/>
    </source>
</evidence>
<proteinExistence type="predicted"/>
<dbReference type="eggNOG" id="KOG2734">
    <property type="taxonomic scope" value="Eukaryota"/>
</dbReference>
<keyword evidence="2" id="KW-0597">Phosphoprotein</keyword>
<gene>
    <name evidence="8" type="ORF">BAUCODRAFT_38875</name>
</gene>
<feature type="domain" description="Beta-catenin-like protein 1 N-terminal" evidence="7">
    <location>
        <begin position="84"/>
        <end position="194"/>
    </location>
</feature>